<dbReference type="Proteomes" id="UP000635885">
    <property type="component" value="Unassembled WGS sequence"/>
</dbReference>
<reference evidence="2" key="1">
    <citation type="journal article" date="2019" name="Int. J. Syst. Evol. Microbiol.">
        <title>The Global Catalogue of Microorganisms (GCM) 10K type strain sequencing project: providing services to taxonomists for standard genome sequencing and annotation.</title>
        <authorList>
            <consortium name="The Broad Institute Genomics Platform"/>
            <consortium name="The Broad Institute Genome Sequencing Center for Infectious Disease"/>
            <person name="Wu L."/>
            <person name="Ma J."/>
        </authorList>
    </citation>
    <scope>NUCLEOTIDE SEQUENCE [LARGE SCALE GENOMIC DNA]</scope>
    <source>
        <strain evidence="2">CGMCC 1.12479</strain>
    </source>
</reference>
<dbReference type="RefSeq" id="WP_188443264.1">
    <property type="nucleotide sequence ID" value="NZ_BMFD01000008.1"/>
</dbReference>
<evidence type="ECO:0000313" key="1">
    <source>
        <dbReference type="EMBL" id="GGC44779.1"/>
    </source>
</evidence>
<sequence>MGKFIESKQKGICLQTKKAIKVGDSVFYFPGRGMFCIDSQIYQEHLKNGAYSENNESETREDIADIFVE</sequence>
<name>A0ABQ1MTJ5_9BACT</name>
<keyword evidence="2" id="KW-1185">Reference proteome</keyword>
<accession>A0ABQ1MTJ5</accession>
<dbReference type="EMBL" id="BMFD01000008">
    <property type="protein sequence ID" value="GGC44779.1"/>
    <property type="molecule type" value="Genomic_DNA"/>
</dbReference>
<proteinExistence type="predicted"/>
<protein>
    <submittedName>
        <fullName evidence="1">Uncharacterized protein</fullName>
    </submittedName>
</protein>
<comment type="caution">
    <text evidence="1">The sequence shown here is derived from an EMBL/GenBank/DDBJ whole genome shotgun (WGS) entry which is preliminary data.</text>
</comment>
<gene>
    <name evidence="1" type="ORF">GCM10010993_24110</name>
</gene>
<evidence type="ECO:0000313" key="2">
    <source>
        <dbReference type="Proteomes" id="UP000635885"/>
    </source>
</evidence>
<organism evidence="1 2">
    <name type="scientific">Belliella aquatica</name>
    <dbReference type="NCBI Taxonomy" id="1323734"/>
    <lineage>
        <taxon>Bacteria</taxon>
        <taxon>Pseudomonadati</taxon>
        <taxon>Bacteroidota</taxon>
        <taxon>Cytophagia</taxon>
        <taxon>Cytophagales</taxon>
        <taxon>Cyclobacteriaceae</taxon>
        <taxon>Belliella</taxon>
    </lineage>
</organism>